<gene>
    <name evidence="9" type="ORF">SOCEGT47_074910</name>
</gene>
<reference evidence="9 10" key="1">
    <citation type="submission" date="2015-09" db="EMBL/GenBank/DDBJ databases">
        <title>Sorangium comparison.</title>
        <authorList>
            <person name="Zaburannyi N."/>
            <person name="Bunk B."/>
            <person name="Overmann J."/>
            <person name="Mueller R."/>
        </authorList>
    </citation>
    <scope>NUCLEOTIDE SEQUENCE [LARGE SCALE GENOMIC DNA]</scope>
    <source>
        <strain evidence="9 10">So ceGT47</strain>
    </source>
</reference>
<evidence type="ECO:0000313" key="10">
    <source>
        <dbReference type="Proteomes" id="UP000295781"/>
    </source>
</evidence>
<evidence type="ECO:0000256" key="4">
    <source>
        <dbReference type="ARBA" id="ARBA00022692"/>
    </source>
</evidence>
<evidence type="ECO:0000256" key="1">
    <source>
        <dbReference type="ARBA" id="ARBA00004651"/>
    </source>
</evidence>
<sequence length="412" mass="42752">MRDEPTPASTSVRRWTAADLRELAWLFLRLGVTAFGGPAAHIAMMQDEVVRRRRWLSEERFLDLLGATNLIPGPNSTEMAIHIGYERARGPGLAVAGICFIVPAMLITGALGWAYVRFGTLPTATWLLYGIKPVMIAVVVRAIGALAPRAARTTPLRLLGATAAVLAWLGVNELAVLLGAGAASAALARLGGGPGAPSARPPAQDSRPPAPDGERAGGRAVALAPWLPGFAAAGAVTLPGLFWVFFKTGAVLFGSGYVLLAFLRADLVERLGWMTEAQLVDAIAVGQVTPGPVFTTATFVGYVLAGPAGALVATLGIFLPAFFFVAVSGPLVPRLRRSPVAGAVLDGVNVASLALMLVVTAQLGRASLIDLPTALLAAASALLLFRFKINTTWLIALGGALGWAIHRAGLAG</sequence>
<keyword evidence="3" id="KW-1003">Cell membrane</keyword>
<comment type="similarity">
    <text evidence="2">Belongs to the chromate ion transporter (CHR) (TC 2.A.51) family.</text>
</comment>
<evidence type="ECO:0000313" key="9">
    <source>
        <dbReference type="EMBL" id="AUX26921.1"/>
    </source>
</evidence>
<feature type="transmembrane region" description="Helical" evidence="8">
    <location>
        <begin position="392"/>
        <end position="410"/>
    </location>
</feature>
<dbReference type="PANTHER" id="PTHR33567">
    <property type="entry name" value="CHROMATE ION TRANSPORTER (EUROFUNG)"/>
    <property type="match status" value="1"/>
</dbReference>
<dbReference type="Pfam" id="PF02417">
    <property type="entry name" value="Chromate_transp"/>
    <property type="match status" value="2"/>
</dbReference>
<dbReference type="PANTHER" id="PTHR33567:SF3">
    <property type="entry name" value="CHROMATE ION TRANSPORTER (EUROFUNG)"/>
    <property type="match status" value="1"/>
</dbReference>
<evidence type="ECO:0000256" key="5">
    <source>
        <dbReference type="ARBA" id="ARBA00022989"/>
    </source>
</evidence>
<protein>
    <submittedName>
        <fullName evidence="9">Chromate transporter</fullName>
    </submittedName>
</protein>
<proteinExistence type="inferred from homology"/>
<evidence type="ECO:0000256" key="7">
    <source>
        <dbReference type="SAM" id="MobiDB-lite"/>
    </source>
</evidence>
<feature type="region of interest" description="Disordered" evidence="7">
    <location>
        <begin position="193"/>
        <end position="217"/>
    </location>
</feature>
<dbReference type="OrthoDB" id="9788907at2"/>
<evidence type="ECO:0000256" key="3">
    <source>
        <dbReference type="ARBA" id="ARBA00022475"/>
    </source>
</evidence>
<name>A0A4P2QC34_SORCE</name>
<dbReference type="InterPro" id="IPR003370">
    <property type="entry name" value="Chromate_transpt"/>
</dbReference>
<keyword evidence="6 8" id="KW-0472">Membrane</keyword>
<accession>A0A4P2QC34</accession>
<dbReference type="EMBL" id="CP012670">
    <property type="protein sequence ID" value="AUX26921.1"/>
    <property type="molecule type" value="Genomic_DNA"/>
</dbReference>
<feature type="transmembrane region" description="Helical" evidence="8">
    <location>
        <begin position="93"/>
        <end position="114"/>
    </location>
</feature>
<feature type="transmembrane region" description="Helical" evidence="8">
    <location>
        <begin position="158"/>
        <end position="188"/>
    </location>
</feature>
<feature type="transmembrane region" description="Helical" evidence="8">
    <location>
        <begin position="23"/>
        <end position="44"/>
    </location>
</feature>
<feature type="transmembrane region" description="Helical" evidence="8">
    <location>
        <begin position="126"/>
        <end position="146"/>
    </location>
</feature>
<comment type="subcellular location">
    <subcellularLocation>
        <location evidence="1">Cell membrane</location>
        <topology evidence="1">Multi-pass membrane protein</topology>
    </subcellularLocation>
</comment>
<dbReference type="GO" id="GO:0005886">
    <property type="term" value="C:plasma membrane"/>
    <property type="evidence" value="ECO:0007669"/>
    <property type="project" value="UniProtKB-SubCell"/>
</dbReference>
<feature type="transmembrane region" description="Helical" evidence="8">
    <location>
        <begin position="339"/>
        <end position="360"/>
    </location>
</feature>
<dbReference type="RefSeq" id="WP_129354848.1">
    <property type="nucleotide sequence ID" value="NZ_CP012670.1"/>
</dbReference>
<dbReference type="PIRSF" id="PIRSF004810">
    <property type="entry name" value="ChrA"/>
    <property type="match status" value="1"/>
</dbReference>
<feature type="transmembrane region" description="Helical" evidence="8">
    <location>
        <begin position="241"/>
        <end position="263"/>
    </location>
</feature>
<keyword evidence="5 8" id="KW-1133">Transmembrane helix</keyword>
<evidence type="ECO:0000256" key="8">
    <source>
        <dbReference type="SAM" id="Phobius"/>
    </source>
</evidence>
<feature type="transmembrane region" description="Helical" evidence="8">
    <location>
        <begin position="283"/>
        <end position="304"/>
    </location>
</feature>
<dbReference type="InterPro" id="IPR014047">
    <property type="entry name" value="Chr_Tranpt_l_chain"/>
</dbReference>
<evidence type="ECO:0000256" key="6">
    <source>
        <dbReference type="ARBA" id="ARBA00023136"/>
    </source>
</evidence>
<feature type="transmembrane region" description="Helical" evidence="8">
    <location>
        <begin position="310"/>
        <end position="332"/>
    </location>
</feature>
<dbReference type="NCBIfam" id="TIGR00937">
    <property type="entry name" value="2A51"/>
    <property type="match status" value="1"/>
</dbReference>
<organism evidence="9 10">
    <name type="scientific">Sorangium cellulosum</name>
    <name type="common">Polyangium cellulosum</name>
    <dbReference type="NCBI Taxonomy" id="56"/>
    <lineage>
        <taxon>Bacteria</taxon>
        <taxon>Pseudomonadati</taxon>
        <taxon>Myxococcota</taxon>
        <taxon>Polyangia</taxon>
        <taxon>Polyangiales</taxon>
        <taxon>Polyangiaceae</taxon>
        <taxon>Sorangium</taxon>
    </lineage>
</organism>
<dbReference type="GO" id="GO:0015109">
    <property type="term" value="F:chromate transmembrane transporter activity"/>
    <property type="evidence" value="ECO:0007669"/>
    <property type="project" value="InterPro"/>
</dbReference>
<feature type="transmembrane region" description="Helical" evidence="8">
    <location>
        <begin position="366"/>
        <end position="385"/>
    </location>
</feature>
<keyword evidence="4 8" id="KW-0812">Transmembrane</keyword>
<dbReference type="Proteomes" id="UP000295781">
    <property type="component" value="Chromosome"/>
</dbReference>
<evidence type="ECO:0000256" key="2">
    <source>
        <dbReference type="ARBA" id="ARBA00005262"/>
    </source>
</evidence>
<dbReference type="AlphaFoldDB" id="A0A4P2QC34"/>